<comment type="caution">
    <text evidence="1">The sequence shown here is derived from an EMBL/GenBank/DDBJ whole genome shotgun (WGS) entry which is preliminary data.</text>
</comment>
<dbReference type="AlphaFoldDB" id="A0A5B7E3H9"/>
<sequence>MDHQAEWSCQSCARLAFLAVVGALLLLLHARFTFHFTSACQYFRFPSSCHFFPLFSPSHFRRGCARIW</sequence>
<proteinExistence type="predicted"/>
<dbReference type="EMBL" id="VSRR010001835">
    <property type="protein sequence ID" value="MPC27979.1"/>
    <property type="molecule type" value="Genomic_DNA"/>
</dbReference>
<dbReference type="Proteomes" id="UP000324222">
    <property type="component" value="Unassembled WGS sequence"/>
</dbReference>
<reference evidence="1 2" key="1">
    <citation type="submission" date="2019-05" db="EMBL/GenBank/DDBJ databases">
        <title>Another draft genome of Portunus trituberculatus and its Hox gene families provides insights of decapod evolution.</title>
        <authorList>
            <person name="Jeong J.-H."/>
            <person name="Song I."/>
            <person name="Kim S."/>
            <person name="Choi T."/>
            <person name="Kim D."/>
            <person name="Ryu S."/>
            <person name="Kim W."/>
        </authorList>
    </citation>
    <scope>NUCLEOTIDE SEQUENCE [LARGE SCALE GENOMIC DNA]</scope>
    <source>
        <tissue evidence="1">Muscle</tissue>
    </source>
</reference>
<name>A0A5B7E3H9_PORTR</name>
<accession>A0A5B7E3H9</accession>
<gene>
    <name evidence="1" type="ORF">E2C01_021172</name>
</gene>
<organism evidence="1 2">
    <name type="scientific">Portunus trituberculatus</name>
    <name type="common">Swimming crab</name>
    <name type="synonym">Neptunus trituberculatus</name>
    <dbReference type="NCBI Taxonomy" id="210409"/>
    <lineage>
        <taxon>Eukaryota</taxon>
        <taxon>Metazoa</taxon>
        <taxon>Ecdysozoa</taxon>
        <taxon>Arthropoda</taxon>
        <taxon>Crustacea</taxon>
        <taxon>Multicrustacea</taxon>
        <taxon>Malacostraca</taxon>
        <taxon>Eumalacostraca</taxon>
        <taxon>Eucarida</taxon>
        <taxon>Decapoda</taxon>
        <taxon>Pleocyemata</taxon>
        <taxon>Brachyura</taxon>
        <taxon>Eubrachyura</taxon>
        <taxon>Portunoidea</taxon>
        <taxon>Portunidae</taxon>
        <taxon>Portuninae</taxon>
        <taxon>Portunus</taxon>
    </lineage>
</organism>
<protein>
    <submittedName>
        <fullName evidence="1">Uncharacterized protein</fullName>
    </submittedName>
</protein>
<keyword evidence="2" id="KW-1185">Reference proteome</keyword>
<evidence type="ECO:0000313" key="2">
    <source>
        <dbReference type="Proteomes" id="UP000324222"/>
    </source>
</evidence>
<evidence type="ECO:0000313" key="1">
    <source>
        <dbReference type="EMBL" id="MPC27979.1"/>
    </source>
</evidence>